<evidence type="ECO:0000313" key="1">
    <source>
        <dbReference type="EMBL" id="KGT86793.1"/>
    </source>
</evidence>
<dbReference type="Proteomes" id="UP000030351">
    <property type="component" value="Unassembled WGS sequence"/>
</dbReference>
<name>A0A0A3ZM23_9GAMM</name>
<dbReference type="OrthoDB" id="6645145at2"/>
<protein>
    <submittedName>
        <fullName evidence="1">Uncharacterized protein</fullName>
    </submittedName>
</protein>
<dbReference type="eggNOG" id="ENOG502ZS8V">
    <property type="taxonomic scope" value="Bacteria"/>
</dbReference>
<dbReference type="EMBL" id="JRUQ01000088">
    <property type="protein sequence ID" value="KGT86793.1"/>
    <property type="molecule type" value="Genomic_DNA"/>
</dbReference>
<comment type="caution">
    <text evidence="1">The sequence shown here is derived from an EMBL/GenBank/DDBJ whole genome shotgun (WGS) entry which is preliminary data.</text>
</comment>
<dbReference type="RefSeq" id="WP_034898920.1">
    <property type="nucleotide sequence ID" value="NZ_JRUQ01000088.1"/>
</dbReference>
<evidence type="ECO:0000313" key="2">
    <source>
        <dbReference type="Proteomes" id="UP000030351"/>
    </source>
</evidence>
<sequence length="372" mass="40142">MNEIKNDSDLLVSILDPISSWPDSWCGVIPYSLEVQVTDSAYNPQQNESIIVTCEESVEITQLNSPVTNVAGAADILVDLSNAKAGMSLSLDVSVEAESTNLGEVLEDPSVDVYILSDTYDASVKFPAAVNGIVNDDVFDSETLEVTVILTNSQEGMSTSNDIVLYWGDYVVRSPAITENQYATFDLSGREELFQNGTYKYAVSVVDVAGNASFSNIGVVVVQRANSAGSNPYLNGIDIPVADNNNGYINRVQNNNQLVEVRFNGKDPVTLDDGTIIETPFIQADSGTFFVTGYNTDGVVVANVSKDLSSYVGSGGSNDYFTINMEKEVSPSFFNKIGIGRATFSYNLTINGVNYSVIKDQIKTYNVNVTGP</sequence>
<dbReference type="AlphaFoldDB" id="A0A0A3ZM23"/>
<reference evidence="1 2" key="1">
    <citation type="submission" date="2014-10" db="EMBL/GenBank/DDBJ databases">
        <title>Genome sequence of Erwinia typographi M043b.</title>
        <authorList>
            <person name="Chan K.-G."/>
            <person name="Tan W.-S."/>
        </authorList>
    </citation>
    <scope>NUCLEOTIDE SEQUENCE [LARGE SCALE GENOMIC DNA]</scope>
    <source>
        <strain evidence="1 2">M043b</strain>
    </source>
</reference>
<gene>
    <name evidence="1" type="ORF">NG99_24650</name>
</gene>
<organism evidence="1 2">
    <name type="scientific">Erwinia typographi</name>
    <dbReference type="NCBI Taxonomy" id="371042"/>
    <lineage>
        <taxon>Bacteria</taxon>
        <taxon>Pseudomonadati</taxon>
        <taxon>Pseudomonadota</taxon>
        <taxon>Gammaproteobacteria</taxon>
        <taxon>Enterobacterales</taxon>
        <taxon>Erwiniaceae</taxon>
        <taxon>Erwinia</taxon>
    </lineage>
</organism>
<keyword evidence="2" id="KW-1185">Reference proteome</keyword>
<accession>A0A0A3ZM23</accession>
<proteinExistence type="predicted"/>